<keyword evidence="3" id="KW-1185">Reference proteome</keyword>
<accession>A0ABT4ZB98</accession>
<reference evidence="2" key="1">
    <citation type="submission" date="2022-12" db="EMBL/GenBank/DDBJ databases">
        <title>Paracoccus onchidii sp. nov., isolated from a marine invertebrate from the South China Sea.</title>
        <authorList>
            <person name="Xu S."/>
            <person name="Liu Z."/>
            <person name="Xu Y."/>
        </authorList>
    </citation>
    <scope>NUCLEOTIDE SEQUENCE</scope>
    <source>
        <strain evidence="2">Z330</strain>
    </source>
</reference>
<evidence type="ECO:0000313" key="2">
    <source>
        <dbReference type="EMBL" id="MDB6176634.1"/>
    </source>
</evidence>
<protein>
    <recommendedName>
        <fullName evidence="4">DUF2244 domain-containing protein</fullName>
    </recommendedName>
</protein>
<proteinExistence type="predicted"/>
<dbReference type="RefSeq" id="WP_271887750.1">
    <property type="nucleotide sequence ID" value="NZ_JAQBIE010000003.1"/>
</dbReference>
<evidence type="ECO:0000256" key="1">
    <source>
        <dbReference type="SAM" id="Phobius"/>
    </source>
</evidence>
<gene>
    <name evidence="2" type="ORF">PAF17_03840</name>
</gene>
<name>A0ABT4ZB98_9RHOB</name>
<organism evidence="2 3">
    <name type="scientific">Paracoccus onchidii</name>
    <dbReference type="NCBI Taxonomy" id="3017813"/>
    <lineage>
        <taxon>Bacteria</taxon>
        <taxon>Pseudomonadati</taxon>
        <taxon>Pseudomonadota</taxon>
        <taxon>Alphaproteobacteria</taxon>
        <taxon>Rhodobacterales</taxon>
        <taxon>Paracoccaceae</taxon>
        <taxon>Paracoccus</taxon>
    </lineage>
</organism>
<evidence type="ECO:0000313" key="3">
    <source>
        <dbReference type="Proteomes" id="UP001165641"/>
    </source>
</evidence>
<keyword evidence="1" id="KW-0472">Membrane</keyword>
<evidence type="ECO:0008006" key="4">
    <source>
        <dbReference type="Google" id="ProtNLM"/>
    </source>
</evidence>
<comment type="caution">
    <text evidence="2">The sequence shown here is derived from an EMBL/GenBank/DDBJ whole genome shotgun (WGS) entry which is preliminary data.</text>
</comment>
<keyword evidence="1" id="KW-1133">Transmembrane helix</keyword>
<dbReference type="EMBL" id="JAQBIE010000003">
    <property type="protein sequence ID" value="MDB6176634.1"/>
    <property type="molecule type" value="Genomic_DNA"/>
</dbReference>
<feature type="transmembrane region" description="Helical" evidence="1">
    <location>
        <begin position="12"/>
        <end position="32"/>
    </location>
</feature>
<dbReference type="Proteomes" id="UP001165641">
    <property type="component" value="Unassembled WGS sequence"/>
</dbReference>
<feature type="transmembrane region" description="Helical" evidence="1">
    <location>
        <begin position="38"/>
        <end position="56"/>
    </location>
</feature>
<sequence length="168" mass="18111">MIREPVRQMMSRWGEILAGLAIMLGGGWLIWLGGWFCLVIGGVVVLVALALLIGAWRRLPFRRDIAAPGLVEVVEGAVRYFGATQMGGEIALRDLVEIRLLRLDGRGHWRLRSAGGEALLIPVDAAGADALAHAFTALPGLQMGAVSNALAHVAEQSDAMHTVWRRDA</sequence>
<keyword evidence="1" id="KW-0812">Transmembrane</keyword>